<dbReference type="InterPro" id="IPR017039">
    <property type="entry name" value="Virul_fac_BrkB"/>
</dbReference>
<protein>
    <submittedName>
        <fullName evidence="7">YihY/virulence factor BrkB family protein</fullName>
    </submittedName>
</protein>
<dbReference type="NCBIfam" id="TIGR00765">
    <property type="entry name" value="yihY_not_rbn"/>
    <property type="match status" value="1"/>
</dbReference>
<dbReference type="PIRSF" id="PIRSF035875">
    <property type="entry name" value="RNase_BN"/>
    <property type="match status" value="1"/>
</dbReference>
<proteinExistence type="predicted"/>
<dbReference type="PANTHER" id="PTHR30213">
    <property type="entry name" value="INNER MEMBRANE PROTEIN YHJD"/>
    <property type="match status" value="1"/>
</dbReference>
<sequence>MENSRRTSIRGFLNRIRQDHVGAYAAQAAYFLILSFIPFVMFLVTMVKYTPLTYAVILEVIRSVIPESMQSFVTGIVREIFNRSTVMVPITAITALWSAGKGVQALTNGLNTIYHVRETRNWLMTRIWSVFYTLLFSLALMGSLVLLVFGNSIYRTLDHYLPFLARMVAWIMGAKTFLVFLVLMLIFLLLYKVLPNRRASMKSQLPGAMFTSVAWSVFSYFFSLYFEFVPAFSLMYGSLAAIVMVMLWLYFCMNILLYGAEINAYYEKEFRKAQAFARELFDKEKEVEEKES</sequence>
<keyword evidence="3 6" id="KW-0812">Transmembrane</keyword>
<name>A0A9D2B464_9FIRM</name>
<feature type="transmembrane region" description="Helical" evidence="6">
    <location>
        <begin position="203"/>
        <end position="222"/>
    </location>
</feature>
<evidence type="ECO:0000256" key="4">
    <source>
        <dbReference type="ARBA" id="ARBA00022989"/>
    </source>
</evidence>
<organism evidence="7 8">
    <name type="scientific">Candidatus Blautia gallistercoris</name>
    <dbReference type="NCBI Taxonomy" id="2838490"/>
    <lineage>
        <taxon>Bacteria</taxon>
        <taxon>Bacillati</taxon>
        <taxon>Bacillota</taxon>
        <taxon>Clostridia</taxon>
        <taxon>Lachnospirales</taxon>
        <taxon>Lachnospiraceae</taxon>
        <taxon>Blautia</taxon>
    </lineage>
</organism>
<reference evidence="7" key="1">
    <citation type="journal article" date="2021" name="PeerJ">
        <title>Extensive microbial diversity within the chicken gut microbiome revealed by metagenomics and culture.</title>
        <authorList>
            <person name="Gilroy R."/>
            <person name="Ravi A."/>
            <person name="Getino M."/>
            <person name="Pursley I."/>
            <person name="Horton D.L."/>
            <person name="Alikhan N.F."/>
            <person name="Baker D."/>
            <person name="Gharbi K."/>
            <person name="Hall N."/>
            <person name="Watson M."/>
            <person name="Adriaenssens E.M."/>
            <person name="Foster-Nyarko E."/>
            <person name="Jarju S."/>
            <person name="Secka A."/>
            <person name="Antonio M."/>
            <person name="Oren A."/>
            <person name="Chaudhuri R.R."/>
            <person name="La Ragione R."/>
            <person name="Hildebrand F."/>
            <person name="Pallen M.J."/>
        </authorList>
    </citation>
    <scope>NUCLEOTIDE SEQUENCE</scope>
    <source>
        <strain evidence="7">ChiSjej1B19-8411</strain>
    </source>
</reference>
<dbReference type="EMBL" id="DXEX01000259">
    <property type="protein sequence ID" value="HIX60475.1"/>
    <property type="molecule type" value="Genomic_DNA"/>
</dbReference>
<feature type="transmembrane region" description="Helical" evidence="6">
    <location>
        <begin position="234"/>
        <end position="258"/>
    </location>
</feature>
<comment type="caution">
    <text evidence="7">The sequence shown here is derived from an EMBL/GenBank/DDBJ whole genome shotgun (WGS) entry which is preliminary data.</text>
</comment>
<evidence type="ECO:0000256" key="2">
    <source>
        <dbReference type="ARBA" id="ARBA00022475"/>
    </source>
</evidence>
<dbReference type="AlphaFoldDB" id="A0A9D2B464"/>
<keyword evidence="2" id="KW-1003">Cell membrane</keyword>
<reference evidence="7" key="2">
    <citation type="submission" date="2021-04" db="EMBL/GenBank/DDBJ databases">
        <authorList>
            <person name="Gilroy R."/>
        </authorList>
    </citation>
    <scope>NUCLEOTIDE SEQUENCE</scope>
    <source>
        <strain evidence="7">ChiSjej1B19-8411</strain>
    </source>
</reference>
<keyword evidence="5 6" id="KW-0472">Membrane</keyword>
<evidence type="ECO:0000256" key="3">
    <source>
        <dbReference type="ARBA" id="ARBA00022692"/>
    </source>
</evidence>
<dbReference type="Pfam" id="PF03631">
    <property type="entry name" value="Virul_fac_BrkB"/>
    <property type="match status" value="1"/>
</dbReference>
<dbReference type="Proteomes" id="UP000886817">
    <property type="component" value="Unassembled WGS sequence"/>
</dbReference>
<evidence type="ECO:0000313" key="8">
    <source>
        <dbReference type="Proteomes" id="UP000886817"/>
    </source>
</evidence>
<evidence type="ECO:0000256" key="1">
    <source>
        <dbReference type="ARBA" id="ARBA00004651"/>
    </source>
</evidence>
<feature type="transmembrane region" description="Helical" evidence="6">
    <location>
        <begin position="169"/>
        <end position="191"/>
    </location>
</feature>
<feature type="transmembrane region" description="Helical" evidence="6">
    <location>
        <begin position="21"/>
        <end position="43"/>
    </location>
</feature>
<evidence type="ECO:0000256" key="5">
    <source>
        <dbReference type="ARBA" id="ARBA00023136"/>
    </source>
</evidence>
<accession>A0A9D2B464</accession>
<dbReference type="PANTHER" id="PTHR30213:SF0">
    <property type="entry name" value="UPF0761 MEMBRANE PROTEIN YIHY"/>
    <property type="match status" value="1"/>
</dbReference>
<evidence type="ECO:0000313" key="7">
    <source>
        <dbReference type="EMBL" id="HIX60475.1"/>
    </source>
</evidence>
<evidence type="ECO:0000256" key="6">
    <source>
        <dbReference type="SAM" id="Phobius"/>
    </source>
</evidence>
<feature type="transmembrane region" description="Helical" evidence="6">
    <location>
        <begin position="127"/>
        <end position="149"/>
    </location>
</feature>
<dbReference type="GO" id="GO:0005886">
    <property type="term" value="C:plasma membrane"/>
    <property type="evidence" value="ECO:0007669"/>
    <property type="project" value="UniProtKB-SubCell"/>
</dbReference>
<gene>
    <name evidence="7" type="ORF">IAA45_12290</name>
</gene>
<comment type="subcellular location">
    <subcellularLocation>
        <location evidence="1">Cell membrane</location>
        <topology evidence="1">Multi-pass membrane protein</topology>
    </subcellularLocation>
</comment>
<keyword evidence="4 6" id="KW-1133">Transmembrane helix</keyword>